<accession>A0A9P8P8F6</accession>
<dbReference type="GeneID" id="70235280"/>
<gene>
    <name evidence="1" type="ORF">OGAPHI_003313</name>
</gene>
<reference evidence="1" key="2">
    <citation type="submission" date="2021-01" db="EMBL/GenBank/DDBJ databases">
        <authorList>
            <person name="Schikora-Tamarit M.A."/>
        </authorList>
    </citation>
    <scope>NUCLEOTIDE SEQUENCE</scope>
    <source>
        <strain evidence="1">CBS6075</strain>
    </source>
</reference>
<evidence type="ECO:0000313" key="1">
    <source>
        <dbReference type="EMBL" id="KAH3666864.1"/>
    </source>
</evidence>
<dbReference type="Proteomes" id="UP000769157">
    <property type="component" value="Unassembled WGS sequence"/>
</dbReference>
<protein>
    <submittedName>
        <fullName evidence="1">Uncharacterized protein</fullName>
    </submittedName>
</protein>
<evidence type="ECO:0000313" key="2">
    <source>
        <dbReference type="Proteomes" id="UP000769157"/>
    </source>
</evidence>
<sequence length="218" mass="23640">MNAESISSGRFVAPKIKILPEDVRPSHNVMNSAFKVAVISWSTELLSLRNESISSMNMIQGCSFVASENRASTSLLDSPYHLSMIVDILMEMKLALDLAAKALASMVFPHPGGPYKRTPFGACRSEAYWSNSSGQVNGRITDSCKSLIMSSKPPTSSKETPISSGGTTLFRMTFSYSDNVRLSPGLDLLSFSSDSLAFFLFSLSVLAGPSSPMMWVSR</sequence>
<keyword evidence="2" id="KW-1185">Reference proteome</keyword>
<dbReference type="EMBL" id="JAEUBE010000199">
    <property type="protein sequence ID" value="KAH3666864.1"/>
    <property type="molecule type" value="Genomic_DNA"/>
</dbReference>
<dbReference type="PANTHER" id="PTHR37449">
    <property type="match status" value="1"/>
</dbReference>
<dbReference type="OrthoDB" id="10497360at2759"/>
<comment type="caution">
    <text evidence="1">The sequence shown here is derived from an EMBL/GenBank/DDBJ whole genome shotgun (WGS) entry which is preliminary data.</text>
</comment>
<proteinExistence type="predicted"/>
<dbReference type="RefSeq" id="XP_046061820.1">
    <property type="nucleotide sequence ID" value="XM_046204278.1"/>
</dbReference>
<name>A0A9P8P8F6_9ASCO</name>
<reference evidence="1" key="1">
    <citation type="journal article" date="2021" name="Open Biol.">
        <title>Shared evolutionary footprints suggest mitochondrial oxidative damage underlies multiple complex I losses in fungi.</title>
        <authorList>
            <person name="Schikora-Tamarit M.A."/>
            <person name="Marcet-Houben M."/>
            <person name="Nosek J."/>
            <person name="Gabaldon T."/>
        </authorList>
    </citation>
    <scope>NUCLEOTIDE SEQUENCE</scope>
    <source>
        <strain evidence="1">CBS6075</strain>
    </source>
</reference>
<organism evidence="1 2">
    <name type="scientific">Ogataea philodendri</name>
    <dbReference type="NCBI Taxonomy" id="1378263"/>
    <lineage>
        <taxon>Eukaryota</taxon>
        <taxon>Fungi</taxon>
        <taxon>Dikarya</taxon>
        <taxon>Ascomycota</taxon>
        <taxon>Saccharomycotina</taxon>
        <taxon>Pichiomycetes</taxon>
        <taxon>Pichiales</taxon>
        <taxon>Pichiaceae</taxon>
        <taxon>Ogataea</taxon>
    </lineage>
</organism>
<dbReference type="AlphaFoldDB" id="A0A9P8P8F6"/>
<dbReference type="PANTHER" id="PTHR37449:SF1">
    <property type="entry name" value="OS02G0159950 PROTEIN"/>
    <property type="match status" value="1"/>
</dbReference>